<dbReference type="AlphaFoldDB" id="A0A2V2YR05"/>
<feature type="domain" description="SLH" evidence="9">
    <location>
        <begin position="1069"/>
        <end position="1125"/>
    </location>
</feature>
<dbReference type="Proteomes" id="UP000246635">
    <property type="component" value="Unassembled WGS sequence"/>
</dbReference>
<dbReference type="SMART" id="SM00725">
    <property type="entry name" value="NEAT"/>
    <property type="match status" value="3"/>
</dbReference>
<dbReference type="PROSITE" id="PS50978">
    <property type="entry name" value="NEAT"/>
    <property type="match status" value="3"/>
</dbReference>
<evidence type="ECO:0000256" key="7">
    <source>
        <dbReference type="SAM" id="SignalP"/>
    </source>
</evidence>
<dbReference type="InterPro" id="IPR037250">
    <property type="entry name" value="NEAT_dom_sf"/>
</dbReference>
<feature type="domain" description="NEAT" evidence="8">
    <location>
        <begin position="606"/>
        <end position="728"/>
    </location>
</feature>
<organism evidence="10 11">
    <name type="scientific">Paenibacillus cellulosilyticus</name>
    <dbReference type="NCBI Taxonomy" id="375489"/>
    <lineage>
        <taxon>Bacteria</taxon>
        <taxon>Bacillati</taxon>
        <taxon>Bacillota</taxon>
        <taxon>Bacilli</taxon>
        <taxon>Bacillales</taxon>
        <taxon>Paenibacillaceae</taxon>
        <taxon>Paenibacillus</taxon>
    </lineage>
</organism>
<protein>
    <submittedName>
        <fullName evidence="10">Heme-binding NEAT domain protein</fullName>
    </submittedName>
</protein>
<gene>
    <name evidence="10" type="ORF">DFQ01_11462</name>
</gene>
<keyword evidence="2" id="KW-0134">Cell wall</keyword>
<feature type="domain" description="SLH" evidence="9">
    <location>
        <begin position="1005"/>
        <end position="1068"/>
    </location>
</feature>
<feature type="chain" id="PRO_5016044611" evidence="7">
    <location>
        <begin position="30"/>
        <end position="1184"/>
    </location>
</feature>
<sequence>MIRSIRRSIAILIAFTLLLGLVHISPAAAASTVRDGTFNVSFRYVKDGESSTSAADSFMLKDTGMLIITNGKAVFEHQITKHNYATFEYFGARQPGAAKAVISTSSDVETVSGADGYTAAVARDAENADNVVIQLEIEDVYKSQDILMHINDKENIFGLPTSYNHWYNAQLELQLDGIDLSPIDDVDNGSGGNVDVTLDTFNARVAAGKEIYNNAVEGETDGLYPAGSRQELLSQITTAEAIVTGAPSNTILLQAAYTIVDQAIKKFEASRIVVNRTVLSNWIAAANAWLATNPVDTGVTETGAVATLTVGGAFSDGEYPTDFPDTQRDADGNLLGLTDKVKLNIAAAEQLLADPLATQSQVNTMYNNQLAPYNWDAIAAQQYQSSEVEIYVLDSMAQGTNVPSIYASEIADTAVFLKQAGTTRTVANITFLDNPDDEIEFTEKVIAQPSLSANTGLFGKSYSSSPAKLVTLSTNDIEKVYQTYIRAENATYPQTDMLWQGITKLKYPMTFENNTIKEIPGVTPREIFISFNASQHKALLALIDQAQQLHDDAVEGSADGQYATGSKEELQAAIDASTEQGGWMAAPRPQILAATTSLQAAVDQFNTQQTRNVSYSVAHTSDEAFSTLDSYFAKPAQVSYVDVNSFNVKLTINNSSSVSAFKIKTDSDYADVDVVSEDTTANTRVISFEVSDLAALLDAQLTIVNATTKAEETSSVRLNFNNVDNGALLTLIKEATTAHDSAVTGTAAGQYSEVAKTALQTAITAANKEAVRTPAAASDTTAAIQSLQRAFDTFKESYVSGGGTGSNSGTTTPSTGQTPQYPANGSYYMSFEILKNGTNESSIMNTYVYTTALVTVSGNTKTVSFTVKQSKEIVGLKLNGSSGTVTSADTASNTRVVTFKLSSLSSKLSGWVSVNWPAVNYVHSYDVQYLFDEDSASYAGDNPTVPGGDGNVGAPSGLDNPGSTTGGSSSVDDEGDEETAQENDNGSDSEGTTSTEPNNGSEETTNAVQFSDINNHWAKSSIETAVKLGIVNGFSDGSFRPNNIVTRGEFAAMISRALKLEDEGTNPAFQDSIPDWAKSPIARTVVAGLMQGFSDNTFRPSEQLSRAQLAVIIARAANLELSDSSTTSFSDWADVPAWAKKEVAAAADAGLILGKGNNFAPNDTATRAEALTLIIRLLEYLGTK</sequence>
<feature type="domain" description="NEAT" evidence="8">
    <location>
        <begin position="822"/>
        <end position="939"/>
    </location>
</feature>
<evidence type="ECO:0000313" key="10">
    <source>
        <dbReference type="EMBL" id="PWV99486.1"/>
    </source>
</evidence>
<keyword evidence="5" id="KW-0572">Peptidoglycan-anchor</keyword>
<dbReference type="PROSITE" id="PS51272">
    <property type="entry name" value="SLH"/>
    <property type="match status" value="3"/>
</dbReference>
<dbReference type="Gene3D" id="1.20.1270.90">
    <property type="entry name" value="AF1782-like"/>
    <property type="match status" value="3"/>
</dbReference>
<evidence type="ECO:0000313" key="11">
    <source>
        <dbReference type="Proteomes" id="UP000246635"/>
    </source>
</evidence>
<evidence type="ECO:0000259" key="8">
    <source>
        <dbReference type="PROSITE" id="PS50978"/>
    </source>
</evidence>
<dbReference type="PANTHER" id="PTHR37824">
    <property type="entry name" value="IRON-REGULATED SURFACE DETERMINANT PROTEIN C"/>
    <property type="match status" value="1"/>
</dbReference>
<keyword evidence="3" id="KW-0964">Secreted</keyword>
<feature type="compositionally biased region" description="Polar residues" evidence="6">
    <location>
        <begin position="988"/>
        <end position="1005"/>
    </location>
</feature>
<dbReference type="EMBL" id="QGTQ01000014">
    <property type="protein sequence ID" value="PWV99486.1"/>
    <property type="molecule type" value="Genomic_DNA"/>
</dbReference>
<feature type="compositionally biased region" description="Low complexity" evidence="6">
    <location>
        <begin position="807"/>
        <end position="820"/>
    </location>
</feature>
<dbReference type="InterPro" id="IPR050436">
    <property type="entry name" value="IsdA"/>
</dbReference>
<feature type="domain" description="NEAT" evidence="8">
    <location>
        <begin position="33"/>
        <end position="181"/>
    </location>
</feature>
<keyword evidence="11" id="KW-1185">Reference proteome</keyword>
<comment type="caution">
    <text evidence="10">The sequence shown here is derived from an EMBL/GenBank/DDBJ whole genome shotgun (WGS) entry which is preliminary data.</text>
</comment>
<dbReference type="RefSeq" id="WP_174812584.1">
    <property type="nucleotide sequence ID" value="NZ_CP054612.1"/>
</dbReference>
<evidence type="ECO:0000256" key="2">
    <source>
        <dbReference type="ARBA" id="ARBA00022512"/>
    </source>
</evidence>
<dbReference type="InterPro" id="IPR006635">
    <property type="entry name" value="NEAT_dom"/>
</dbReference>
<dbReference type="InterPro" id="IPR001119">
    <property type="entry name" value="SLH_dom"/>
</dbReference>
<feature type="compositionally biased region" description="Acidic residues" evidence="6">
    <location>
        <begin position="971"/>
        <end position="987"/>
    </location>
</feature>
<evidence type="ECO:0000256" key="5">
    <source>
        <dbReference type="ARBA" id="ARBA00023088"/>
    </source>
</evidence>
<dbReference type="Pfam" id="PF05031">
    <property type="entry name" value="NEAT"/>
    <property type="match status" value="3"/>
</dbReference>
<comment type="subcellular location">
    <subcellularLocation>
        <location evidence="1">Secreted</location>
        <location evidence="1">Cell wall</location>
        <topology evidence="1">Peptidoglycan-anchor</topology>
    </subcellularLocation>
</comment>
<dbReference type="PANTHER" id="PTHR37824:SF1">
    <property type="entry name" value="IRON-REGULATED SURFACE DETERMINANT PROTEIN C"/>
    <property type="match status" value="1"/>
</dbReference>
<proteinExistence type="predicted"/>
<dbReference type="Gene3D" id="2.60.40.1850">
    <property type="match status" value="3"/>
</dbReference>
<keyword evidence="4 7" id="KW-0732">Signal</keyword>
<evidence type="ECO:0000256" key="1">
    <source>
        <dbReference type="ARBA" id="ARBA00004168"/>
    </source>
</evidence>
<feature type="region of interest" description="Disordered" evidence="6">
    <location>
        <begin position="940"/>
        <end position="1005"/>
    </location>
</feature>
<evidence type="ECO:0000259" key="9">
    <source>
        <dbReference type="PROSITE" id="PS51272"/>
    </source>
</evidence>
<dbReference type="CDD" id="cd06920">
    <property type="entry name" value="NEAT"/>
    <property type="match status" value="2"/>
</dbReference>
<dbReference type="SUPFAM" id="SSF158911">
    <property type="entry name" value="NEAT domain-like"/>
    <property type="match status" value="3"/>
</dbReference>
<name>A0A2V2YR05_9BACL</name>
<feature type="domain" description="SLH" evidence="9">
    <location>
        <begin position="1126"/>
        <end position="1184"/>
    </location>
</feature>
<feature type="region of interest" description="Disordered" evidence="6">
    <location>
        <begin position="802"/>
        <end position="821"/>
    </location>
</feature>
<feature type="signal peptide" evidence="7">
    <location>
        <begin position="1"/>
        <end position="29"/>
    </location>
</feature>
<accession>A0A2V2YR05</accession>
<dbReference type="Pfam" id="PF00395">
    <property type="entry name" value="SLH"/>
    <property type="match status" value="3"/>
</dbReference>
<evidence type="ECO:0000256" key="3">
    <source>
        <dbReference type="ARBA" id="ARBA00022525"/>
    </source>
</evidence>
<evidence type="ECO:0000256" key="6">
    <source>
        <dbReference type="SAM" id="MobiDB-lite"/>
    </source>
</evidence>
<reference evidence="10 11" key="1">
    <citation type="submission" date="2018-05" db="EMBL/GenBank/DDBJ databases">
        <title>Genomic Encyclopedia of Type Strains, Phase III (KMG-III): the genomes of soil and plant-associated and newly described type strains.</title>
        <authorList>
            <person name="Whitman W."/>
        </authorList>
    </citation>
    <scope>NUCLEOTIDE SEQUENCE [LARGE SCALE GENOMIC DNA]</scope>
    <source>
        <strain evidence="10 11">CECT 5696</strain>
    </source>
</reference>
<evidence type="ECO:0000256" key="4">
    <source>
        <dbReference type="ARBA" id="ARBA00022729"/>
    </source>
</evidence>